<comment type="caution">
    <text evidence="1">The sequence shown here is derived from an EMBL/GenBank/DDBJ whole genome shotgun (WGS) entry which is preliminary data.</text>
</comment>
<reference evidence="1" key="1">
    <citation type="submission" date="2022-08" db="EMBL/GenBank/DDBJ databases">
        <title>Genome Sequence of Lecanicillium fungicola.</title>
        <authorList>
            <person name="Buettner E."/>
        </authorList>
    </citation>
    <scope>NUCLEOTIDE SEQUENCE</scope>
    <source>
        <strain evidence="1">Babe33</strain>
    </source>
</reference>
<sequence length="378" mass="42710">MGDPSSAAGLSHALEAFLNSNPSPLDTQALKRYLESRPYRLDHSIILPLDELERKLDAINRMKNAFEAEMRDQVFIRVQFAVLLAAPLALLEQMSNSSALLIQHAADFIECSATTRSPPVSSTGSRSTTRNSTQRDLCRKRDGNKCVLTHTHFPHVCHIIPFAANADPRSITRQRNFIEHLRLYLDPAERNLFMDLQIFSGPGGADKSWNMLCLSPMLHDWWSRSLFGLKVCGQRPSSQGTKSTLTLQFHWFQQHKLLGMDPVQATREEIERMIAVDYTSGGDGCEVTNEATGRKIQTGDCIEIEMAHDEIRNMACMLKLVWHLSIAVRLRGQAPVPDNFEDHDQDDREDAGAFAQVPDPEVLDWLHDVDAQRNLQRK</sequence>
<evidence type="ECO:0000313" key="1">
    <source>
        <dbReference type="EMBL" id="KAJ2977960.1"/>
    </source>
</evidence>
<protein>
    <submittedName>
        <fullName evidence="1">Uncharacterized protein</fullName>
    </submittedName>
</protein>
<gene>
    <name evidence="1" type="ORF">NQ176_g4080</name>
</gene>
<organism evidence="1 2">
    <name type="scientific">Zarea fungicola</name>
    <dbReference type="NCBI Taxonomy" id="93591"/>
    <lineage>
        <taxon>Eukaryota</taxon>
        <taxon>Fungi</taxon>
        <taxon>Dikarya</taxon>
        <taxon>Ascomycota</taxon>
        <taxon>Pezizomycotina</taxon>
        <taxon>Sordariomycetes</taxon>
        <taxon>Hypocreomycetidae</taxon>
        <taxon>Hypocreales</taxon>
        <taxon>Cordycipitaceae</taxon>
        <taxon>Zarea</taxon>
    </lineage>
</organism>
<proteinExistence type="predicted"/>
<name>A0ACC1NF64_9HYPO</name>
<accession>A0ACC1NF64</accession>
<dbReference type="EMBL" id="JANJQO010000421">
    <property type="protein sequence ID" value="KAJ2977960.1"/>
    <property type="molecule type" value="Genomic_DNA"/>
</dbReference>
<dbReference type="Proteomes" id="UP001143910">
    <property type="component" value="Unassembled WGS sequence"/>
</dbReference>
<keyword evidence="2" id="KW-1185">Reference proteome</keyword>
<evidence type="ECO:0000313" key="2">
    <source>
        <dbReference type="Proteomes" id="UP001143910"/>
    </source>
</evidence>